<dbReference type="VEuPathDB" id="AmoebaDB:EIN_150950"/>
<proteinExistence type="predicted"/>
<keyword evidence="1" id="KW-0472">Membrane</keyword>
<feature type="transmembrane region" description="Helical" evidence="1">
    <location>
        <begin position="118"/>
        <end position="144"/>
    </location>
</feature>
<organism evidence="2 3">
    <name type="scientific">Entamoeba invadens IP1</name>
    <dbReference type="NCBI Taxonomy" id="370355"/>
    <lineage>
        <taxon>Eukaryota</taxon>
        <taxon>Amoebozoa</taxon>
        <taxon>Evosea</taxon>
        <taxon>Archamoebae</taxon>
        <taxon>Mastigamoebida</taxon>
        <taxon>Entamoebidae</taxon>
        <taxon>Entamoeba</taxon>
    </lineage>
</organism>
<dbReference type="AlphaFoldDB" id="A0A0A1UBY1"/>
<feature type="transmembrane region" description="Helical" evidence="1">
    <location>
        <begin position="74"/>
        <end position="97"/>
    </location>
</feature>
<evidence type="ECO:0000313" key="2">
    <source>
        <dbReference type="EMBL" id="ELP91218.1"/>
    </source>
</evidence>
<keyword evidence="1" id="KW-1133">Transmembrane helix</keyword>
<feature type="transmembrane region" description="Helical" evidence="1">
    <location>
        <begin position="38"/>
        <end position="62"/>
    </location>
</feature>
<accession>A0A0A1UBY1</accession>
<name>A0A0A1UBY1_ENTIV</name>
<keyword evidence="3" id="KW-1185">Reference proteome</keyword>
<evidence type="ECO:0000256" key="1">
    <source>
        <dbReference type="SAM" id="Phobius"/>
    </source>
</evidence>
<dbReference type="GeneID" id="14890165"/>
<gene>
    <name evidence="2" type="ORF">EIN_150950</name>
</gene>
<keyword evidence="1" id="KW-0812">Transmembrane</keyword>
<sequence>MFKDTTHLLKEENYEPVPASKDRVWTLIKRNKKIMVHIILHHVIQLILLVVGFSLVCCEFFVHPQENGKLLSAIAIGLSGFAFVVYLFILAFMVMAVRTHPVFTLLTDVKRPNLFVKLANLFHTLYMIALCASFFTAIVVSISFDAVLKKNFSMGGLYVVVIVDIIYLQLSCGELQKPFKFITRKIDQVEMGDKTDDKLQDQYKEDVGVITYGYNLLGFQCYLKYHFDPNEGHIQSEVYFVGWVKNFN</sequence>
<dbReference type="KEGG" id="eiv:EIN_150950"/>
<evidence type="ECO:0000313" key="3">
    <source>
        <dbReference type="Proteomes" id="UP000014680"/>
    </source>
</evidence>
<dbReference type="OrthoDB" id="26752at2759"/>
<dbReference type="EMBL" id="KB206474">
    <property type="protein sequence ID" value="ELP91218.1"/>
    <property type="molecule type" value="Genomic_DNA"/>
</dbReference>
<dbReference type="Proteomes" id="UP000014680">
    <property type="component" value="Unassembled WGS sequence"/>
</dbReference>
<reference evidence="2 3" key="1">
    <citation type="submission" date="2012-10" db="EMBL/GenBank/DDBJ databases">
        <authorList>
            <person name="Zafar N."/>
            <person name="Inman J."/>
            <person name="Hall N."/>
            <person name="Lorenzi H."/>
            <person name="Caler E."/>
        </authorList>
    </citation>
    <scope>NUCLEOTIDE SEQUENCE [LARGE SCALE GENOMIC DNA]</scope>
    <source>
        <strain evidence="2 3">IP1</strain>
    </source>
</reference>
<dbReference type="RefSeq" id="XP_004257989.1">
    <property type="nucleotide sequence ID" value="XM_004257941.1"/>
</dbReference>
<protein>
    <submittedName>
        <fullName evidence="2">Uncharacterized protein</fullName>
    </submittedName>
</protein>
<dbReference type="OMA" id="MAVRTHP"/>
<feature type="transmembrane region" description="Helical" evidence="1">
    <location>
        <begin position="156"/>
        <end position="175"/>
    </location>
</feature>